<accession>A0A1I8AMF8</accession>
<organism evidence="1 2">
    <name type="scientific">Steinernema glaseri</name>
    <dbReference type="NCBI Taxonomy" id="37863"/>
    <lineage>
        <taxon>Eukaryota</taxon>
        <taxon>Metazoa</taxon>
        <taxon>Ecdysozoa</taxon>
        <taxon>Nematoda</taxon>
        <taxon>Chromadorea</taxon>
        <taxon>Rhabditida</taxon>
        <taxon>Tylenchina</taxon>
        <taxon>Panagrolaimomorpha</taxon>
        <taxon>Strongyloidoidea</taxon>
        <taxon>Steinernematidae</taxon>
        <taxon>Steinernema</taxon>
    </lineage>
</organism>
<evidence type="ECO:0000313" key="1">
    <source>
        <dbReference type="Proteomes" id="UP000095287"/>
    </source>
</evidence>
<dbReference type="AlphaFoldDB" id="A0A1I8AMF8"/>
<protein>
    <submittedName>
        <fullName evidence="2">Helitron_like_N domain-containing protein</fullName>
    </submittedName>
</protein>
<proteinExistence type="predicted"/>
<name>A0A1I8AMF8_9BILA</name>
<evidence type="ECO:0000313" key="2">
    <source>
        <dbReference type="WBParaSite" id="L893_g7483.t1"/>
    </source>
</evidence>
<keyword evidence="1" id="KW-1185">Reference proteome</keyword>
<dbReference type="Proteomes" id="UP000095287">
    <property type="component" value="Unplaced"/>
</dbReference>
<dbReference type="WBParaSite" id="L893_g7483.t1">
    <property type="protein sequence ID" value="L893_g7483.t1"/>
    <property type="gene ID" value="L893_g7483"/>
</dbReference>
<reference evidence="2" key="1">
    <citation type="submission" date="2016-11" db="UniProtKB">
        <authorList>
            <consortium name="WormBaseParasite"/>
        </authorList>
    </citation>
    <scope>IDENTIFICATION</scope>
</reference>
<sequence>MSVCFHKSRTIRNICARAIAHRTEHYGVNKTYLYTRSKTERKASSMVEKLGEKLKSATIGVNERVFWHAKEYSRWCVKLKTALQAATEMCLYVGFSMTGNVYPKMVFANQEDGQGRRYDVISSSKQEVRNQKQSSISSIYRMLLSGFIALVQQSEVNEIATFSHSLKLQIRLSCSLFIEQTLRT</sequence>